<sequence length="224" mass="26522">MPYPLSKLAYGLRCRLSELATPVERYHLQISAGSPTICPPKQRYQKIKRTFDDESITWFKKDFIFKDDDLFMCTGDLEVKNDERDLPLCQPDMLNHTILIPDTLHIEDYTYSKKMVTIVPSNMCNRNMIDVVIFPKTNEYLEHINFEDLFFTFPQLQIITLFCNIPNAWMIDVLKYQKLKMTLFAINVNNDECANLYDWNFDNFKAFLLVSFRRKQVNGLQLFL</sequence>
<evidence type="ECO:0000313" key="1">
    <source>
        <dbReference type="Proteomes" id="UP000492821"/>
    </source>
</evidence>
<reference evidence="1" key="1">
    <citation type="journal article" date="2013" name="Genetics">
        <title>The draft genome and transcriptome of Panagrellus redivivus are shaped by the harsh demands of a free-living lifestyle.</title>
        <authorList>
            <person name="Srinivasan J."/>
            <person name="Dillman A.R."/>
            <person name="Macchietto M.G."/>
            <person name="Heikkinen L."/>
            <person name="Lakso M."/>
            <person name="Fracchia K.M."/>
            <person name="Antoshechkin I."/>
            <person name="Mortazavi A."/>
            <person name="Wong G."/>
            <person name="Sternberg P.W."/>
        </authorList>
    </citation>
    <scope>NUCLEOTIDE SEQUENCE [LARGE SCALE GENOMIC DNA]</scope>
    <source>
        <strain evidence="1">MT8872</strain>
    </source>
</reference>
<proteinExistence type="predicted"/>
<keyword evidence="1" id="KW-1185">Reference proteome</keyword>
<evidence type="ECO:0000313" key="2">
    <source>
        <dbReference type="WBParaSite" id="Pan_g6507.t1"/>
    </source>
</evidence>
<reference evidence="2" key="2">
    <citation type="submission" date="2020-10" db="UniProtKB">
        <authorList>
            <consortium name="WormBaseParasite"/>
        </authorList>
    </citation>
    <scope>IDENTIFICATION</scope>
</reference>
<protein>
    <submittedName>
        <fullName evidence="2">DNA helicase</fullName>
    </submittedName>
</protein>
<dbReference type="AlphaFoldDB" id="A0A7E4W604"/>
<name>A0A7E4W604_PANRE</name>
<dbReference type="WBParaSite" id="Pan_g6507.t1">
    <property type="protein sequence ID" value="Pan_g6507.t1"/>
    <property type="gene ID" value="Pan_g6507"/>
</dbReference>
<accession>A0A7E4W604</accession>
<organism evidence="1 2">
    <name type="scientific">Panagrellus redivivus</name>
    <name type="common">Microworm</name>
    <dbReference type="NCBI Taxonomy" id="6233"/>
    <lineage>
        <taxon>Eukaryota</taxon>
        <taxon>Metazoa</taxon>
        <taxon>Ecdysozoa</taxon>
        <taxon>Nematoda</taxon>
        <taxon>Chromadorea</taxon>
        <taxon>Rhabditida</taxon>
        <taxon>Tylenchina</taxon>
        <taxon>Panagrolaimomorpha</taxon>
        <taxon>Panagrolaimoidea</taxon>
        <taxon>Panagrolaimidae</taxon>
        <taxon>Panagrellus</taxon>
    </lineage>
</organism>
<dbReference type="Proteomes" id="UP000492821">
    <property type="component" value="Unassembled WGS sequence"/>
</dbReference>